<dbReference type="EMBL" id="BAAARV010000036">
    <property type="protein sequence ID" value="GAA2356047.1"/>
    <property type="molecule type" value="Genomic_DNA"/>
</dbReference>
<reference evidence="1 2" key="1">
    <citation type="journal article" date="2019" name="Int. J. Syst. Evol. Microbiol.">
        <title>The Global Catalogue of Microorganisms (GCM) 10K type strain sequencing project: providing services to taxonomists for standard genome sequencing and annotation.</title>
        <authorList>
            <consortium name="The Broad Institute Genomics Platform"/>
            <consortium name="The Broad Institute Genome Sequencing Center for Infectious Disease"/>
            <person name="Wu L."/>
            <person name="Ma J."/>
        </authorList>
    </citation>
    <scope>NUCLEOTIDE SEQUENCE [LARGE SCALE GENOMIC DNA]</scope>
    <source>
        <strain evidence="1 2">JCM 3272</strain>
    </source>
</reference>
<sequence length="102" mass="10888">MADTPREMLELHHACDQSAGVHPGTAIIGGDGSREQLVLDVPSDPAPVLVDITSSGWDSAVRLADNVGELIDRIESGTFAFGFSDQRPRDASMVRSDRGRPS</sequence>
<proteinExistence type="predicted"/>
<comment type="caution">
    <text evidence="1">The sequence shown here is derived from an EMBL/GenBank/DDBJ whole genome shotgun (WGS) entry which is preliminary data.</text>
</comment>
<dbReference type="Proteomes" id="UP001501444">
    <property type="component" value="Unassembled WGS sequence"/>
</dbReference>
<evidence type="ECO:0000313" key="2">
    <source>
        <dbReference type="Proteomes" id="UP001501444"/>
    </source>
</evidence>
<accession>A0ABN3GMP3</accession>
<protein>
    <submittedName>
        <fullName evidence="1">Uncharacterized protein</fullName>
    </submittedName>
</protein>
<evidence type="ECO:0000313" key="1">
    <source>
        <dbReference type="EMBL" id="GAA2356047.1"/>
    </source>
</evidence>
<name>A0ABN3GMP3_9ACTN</name>
<gene>
    <name evidence="1" type="ORF">GCM10010170_048750</name>
</gene>
<organism evidence="1 2">
    <name type="scientific">Dactylosporangium salmoneum</name>
    <dbReference type="NCBI Taxonomy" id="53361"/>
    <lineage>
        <taxon>Bacteria</taxon>
        <taxon>Bacillati</taxon>
        <taxon>Actinomycetota</taxon>
        <taxon>Actinomycetes</taxon>
        <taxon>Micromonosporales</taxon>
        <taxon>Micromonosporaceae</taxon>
        <taxon>Dactylosporangium</taxon>
    </lineage>
</organism>
<keyword evidence="2" id="KW-1185">Reference proteome</keyword>